<dbReference type="EMBL" id="JAQQWP010000008">
    <property type="protein sequence ID" value="KAK8105992.1"/>
    <property type="molecule type" value="Genomic_DNA"/>
</dbReference>
<feature type="transmembrane region" description="Helical" evidence="2">
    <location>
        <begin position="294"/>
        <end position="315"/>
    </location>
</feature>
<dbReference type="InterPro" id="IPR037737">
    <property type="entry name" value="Srf1"/>
</dbReference>
<name>A0AAW0QJ48_9PEZI</name>
<protein>
    <recommendedName>
        <fullName evidence="5">Regulator of phospholipase D SRF1</fullName>
    </recommendedName>
</protein>
<dbReference type="PANTHER" id="PTHR36819">
    <property type="entry name" value="REGULATOR OF PHOSPHOLIPASE D SRF1"/>
    <property type="match status" value="1"/>
</dbReference>
<dbReference type="GO" id="GO:0071944">
    <property type="term" value="C:cell periphery"/>
    <property type="evidence" value="ECO:0007669"/>
    <property type="project" value="TreeGrafter"/>
</dbReference>
<evidence type="ECO:0000256" key="2">
    <source>
        <dbReference type="SAM" id="Phobius"/>
    </source>
</evidence>
<feature type="transmembrane region" description="Helical" evidence="2">
    <location>
        <begin position="254"/>
        <end position="274"/>
    </location>
</feature>
<keyword evidence="4" id="KW-1185">Reference proteome</keyword>
<dbReference type="Proteomes" id="UP001392437">
    <property type="component" value="Unassembled WGS sequence"/>
</dbReference>
<dbReference type="PANTHER" id="PTHR36819:SF1">
    <property type="entry name" value="REGULATOR OF PHOSPHOLIPASE D SRF1"/>
    <property type="match status" value="1"/>
</dbReference>
<evidence type="ECO:0000313" key="4">
    <source>
        <dbReference type="Proteomes" id="UP001392437"/>
    </source>
</evidence>
<dbReference type="AlphaFoldDB" id="A0AAW0QJ48"/>
<feature type="transmembrane region" description="Helical" evidence="2">
    <location>
        <begin position="175"/>
        <end position="195"/>
    </location>
</feature>
<evidence type="ECO:0000256" key="1">
    <source>
        <dbReference type="SAM" id="MobiDB-lite"/>
    </source>
</evidence>
<feature type="compositionally biased region" description="Pro residues" evidence="1">
    <location>
        <begin position="25"/>
        <end position="38"/>
    </location>
</feature>
<dbReference type="GO" id="GO:0000324">
    <property type="term" value="C:fungal-type vacuole"/>
    <property type="evidence" value="ECO:0007669"/>
    <property type="project" value="TreeGrafter"/>
</dbReference>
<organism evidence="3 4">
    <name type="scientific">Apiospora kogelbergensis</name>
    <dbReference type="NCBI Taxonomy" id="1337665"/>
    <lineage>
        <taxon>Eukaryota</taxon>
        <taxon>Fungi</taxon>
        <taxon>Dikarya</taxon>
        <taxon>Ascomycota</taxon>
        <taxon>Pezizomycotina</taxon>
        <taxon>Sordariomycetes</taxon>
        <taxon>Xylariomycetidae</taxon>
        <taxon>Amphisphaeriales</taxon>
        <taxon>Apiosporaceae</taxon>
        <taxon>Apiospora</taxon>
    </lineage>
</organism>
<reference evidence="3 4" key="1">
    <citation type="submission" date="2023-01" db="EMBL/GenBank/DDBJ databases">
        <title>Analysis of 21 Apiospora genomes using comparative genomics revels a genus with tremendous synthesis potential of carbohydrate active enzymes and secondary metabolites.</title>
        <authorList>
            <person name="Sorensen T."/>
        </authorList>
    </citation>
    <scope>NUCLEOTIDE SEQUENCE [LARGE SCALE GENOMIC DNA]</scope>
    <source>
        <strain evidence="3 4">CBS 117206</strain>
    </source>
</reference>
<keyword evidence="2" id="KW-0812">Transmembrane</keyword>
<evidence type="ECO:0008006" key="5">
    <source>
        <dbReference type="Google" id="ProtNLM"/>
    </source>
</evidence>
<feature type="transmembrane region" description="Helical" evidence="2">
    <location>
        <begin position="215"/>
        <end position="233"/>
    </location>
</feature>
<feature type="region of interest" description="Disordered" evidence="1">
    <location>
        <begin position="22"/>
        <end position="57"/>
    </location>
</feature>
<proteinExistence type="predicted"/>
<keyword evidence="2" id="KW-1133">Transmembrane helix</keyword>
<sequence length="325" mass="36914">MTIATNAPSILSLLPIRSPWVDTRGPPPGVRVPSPIRPPPRRNTEGPTRPGQVRRVSRDGYEQWVDPEDLRKFRRPVFMRRRADRPGRKWDHLRSSEPFIMGSGYRPPNVDPYEKWRDFIDSTRRYNGCADRPAHIISQDQLEAQYPGLNNPLVVKLPPPASQRRKTLAFRLKRMILLSPLLPPFIRLIALSMSLGSLGLATEVLRTPDYQQLRSQAVASIVIDSLAIPYILYMMYDEFTGLPLGLRSAVEKASLTLIDVLFIILKAVSTALALQTRELNIESGKDISWNNYSAYLGLLVCAVVAWIFTFVIMLFRLVDRLKGID</sequence>
<accession>A0AAW0QJ48</accession>
<keyword evidence="2" id="KW-0472">Membrane</keyword>
<comment type="caution">
    <text evidence="3">The sequence shown here is derived from an EMBL/GenBank/DDBJ whole genome shotgun (WGS) entry which is preliminary data.</text>
</comment>
<gene>
    <name evidence="3" type="ORF">PG999_009351</name>
</gene>
<evidence type="ECO:0000313" key="3">
    <source>
        <dbReference type="EMBL" id="KAK8105992.1"/>
    </source>
</evidence>